<dbReference type="InterPro" id="IPR004358">
    <property type="entry name" value="Sig_transdc_His_kin-like_C"/>
</dbReference>
<dbReference type="NCBIfam" id="TIGR00229">
    <property type="entry name" value="sensory_box"/>
    <property type="match status" value="2"/>
</dbReference>
<dbReference type="Gene3D" id="3.40.50.2300">
    <property type="match status" value="2"/>
</dbReference>
<evidence type="ECO:0000256" key="3">
    <source>
        <dbReference type="ARBA" id="ARBA00022553"/>
    </source>
</evidence>
<evidence type="ECO:0000256" key="7">
    <source>
        <dbReference type="ARBA" id="ARBA00022840"/>
    </source>
</evidence>
<dbReference type="CDD" id="cd17546">
    <property type="entry name" value="REC_hyHK_CKI1_RcsC-like"/>
    <property type="match status" value="1"/>
</dbReference>
<comment type="caution">
    <text evidence="21">The sequence shown here is derived from an EMBL/GenBank/DDBJ whole genome shotgun (WGS) entry which is preliminary data.</text>
</comment>
<dbReference type="Gene3D" id="3.30.450.20">
    <property type="entry name" value="PAS domain"/>
    <property type="match status" value="2"/>
</dbReference>
<evidence type="ECO:0000256" key="8">
    <source>
        <dbReference type="ARBA" id="ARBA00023012"/>
    </source>
</evidence>
<dbReference type="InterPro" id="IPR005467">
    <property type="entry name" value="His_kinase_dom"/>
</dbReference>
<accession>A0A7W7Y5W8</accession>
<feature type="domain" description="Response regulatory" evidence="17">
    <location>
        <begin position="845"/>
        <end position="963"/>
    </location>
</feature>
<feature type="domain" description="PAC" evidence="19">
    <location>
        <begin position="420"/>
        <end position="472"/>
    </location>
</feature>
<dbReference type="SUPFAM" id="SSF55785">
    <property type="entry name" value="PYP-like sensor domain (PAS domain)"/>
    <property type="match status" value="2"/>
</dbReference>
<dbReference type="RefSeq" id="WP_183733633.1">
    <property type="nucleotide sequence ID" value="NZ_JACHID010000014.1"/>
</dbReference>
<dbReference type="Gene3D" id="1.20.120.160">
    <property type="entry name" value="HPT domain"/>
    <property type="match status" value="1"/>
</dbReference>
<comment type="subunit">
    <text evidence="9">At low DSF concentrations, interacts with RpfF.</text>
</comment>
<dbReference type="SMART" id="SM00448">
    <property type="entry name" value="REC"/>
    <property type="match status" value="2"/>
</dbReference>
<dbReference type="InterPro" id="IPR000700">
    <property type="entry name" value="PAS-assoc_C"/>
</dbReference>
<evidence type="ECO:0000259" key="17">
    <source>
        <dbReference type="PROSITE" id="PS50110"/>
    </source>
</evidence>
<sequence length="1273" mass="143250">MPFHLHRTLPRKKIIPLALTHAAVLLVLVAIILVSTTHFRDARIKDYQQHRSQSLQLNYQAVNHSFQRLGQTVKTHVEHDEDLASSISGLAADPSQGDDYAETVLELMAPVFAHLKREGFVRLHLLDLEYEPLLSIERRGYGQRTHTWIEKGDSHSRWRIDPVRNSKQYHYTLHHPSGSPMAVAALELPLEEFKHALSEFYSGHFTFMFNSQAVPEDAAYHPCTFTPKFVFQQASPLLESDYPAYLIEATAQSMERQESFTLIGRAGKDRYIYSFLPIEDGGQVLAYLVHYETEPYITEYYHNHNLLVFLFSLIALTMVLANFSRITSVAAIRQQRDELAKVGSLLKGTTDSMVEGLLVLTLEHRVSYCNQAALDLLDTTEDALRQRTPEHYFFHVSSPWEVPREIACIADTTSDSRMGVEQEAQVITESGIRRAVSFITTPLQHEDEKVKGYVMVFRDISRQKEDEERIALLTAAFEQTDSIMIITNHRGTIDYANQAFFRQTGYRAEEVLGKFPRFSNNQLRSEILSTISRGEIWRGEMENRRKNGERFWSSISITPIKNASGAITHYIAVEEDITDRKQMEDNLREAKQAAEDASKAKSMFLANMSHEIRTPMNGILGMTELALQTELTKTQKRYLSIVHSSATSLLTIINDVLDISKVEAGEVTLERSPFDPVELSESLLQAVAFGAYRKGVDVINAISPNIHHTVVGDATRLQQILNNLLGNAIKFTDKGHVILQVDVEWEGHHEVCLHFRVIDTGIGIPADKLESIFENFSQVEGFNRRKYGGTGLGLAISRKLVELMKGELWAESTLGEGSTFHCRLAFPKADPLEKPQFTKFTEARPILVVDDNPLNRQILLEILEYNGMQGHEAASAQEAKGLLQESPDGYDLIILDQNMPGTKGVDFARQIYRQPLLKNIPIILLPSSLESHDNVRFNECHICYSIPKPVRYRELLEAIDACLQGQGARTVDDMSVAKPPPSGGHAPSMNILIVEDNAINRELAATVLRQIGHQVEEAQNGLEALQMMALQSYDVVFMDIQMPDMDGFTATQIIRASEAGADNPVPEFQHLYQPLREKLQGEHTPIVALTANAVIGEKEKGLQAGMDDYLTKPFQTKKLVAVLQELVPAGNIDQETESSESRMNEEQKASIGELPPPVELEQVMAHLMETYFIPEEKIDNLLAITVRSFTSQLAEMRRALQDSDTQALATAAHTIKGALLNIGQHQWAQQAEKLEKEAKENALNLAEAEQILSYLDEALKPVVNYPMDKENET</sequence>
<dbReference type="SUPFAM" id="SSF55874">
    <property type="entry name" value="ATPase domain of HSP90 chaperone/DNA topoisomerase II/histidine kinase"/>
    <property type="match status" value="1"/>
</dbReference>
<keyword evidence="15" id="KW-0812">Transmembrane</keyword>
<dbReference type="CDD" id="cd00130">
    <property type="entry name" value="PAS"/>
    <property type="match status" value="2"/>
</dbReference>
<organism evidence="21 22">
    <name type="scientific">Desulfurispira natronophila</name>
    <dbReference type="NCBI Taxonomy" id="682562"/>
    <lineage>
        <taxon>Bacteria</taxon>
        <taxon>Pseudomonadati</taxon>
        <taxon>Chrysiogenota</taxon>
        <taxon>Chrysiogenia</taxon>
        <taxon>Chrysiogenales</taxon>
        <taxon>Chrysiogenaceae</taxon>
        <taxon>Desulfurispira</taxon>
    </lineage>
</organism>
<feature type="modified residue" description="4-aspartylphosphate" evidence="12">
    <location>
        <position position="1039"/>
    </location>
</feature>
<dbReference type="InterPro" id="IPR036097">
    <property type="entry name" value="HisK_dim/P_sf"/>
</dbReference>
<evidence type="ECO:0000256" key="2">
    <source>
        <dbReference type="ARBA" id="ARBA00012438"/>
    </source>
</evidence>
<evidence type="ECO:0000256" key="6">
    <source>
        <dbReference type="ARBA" id="ARBA00022777"/>
    </source>
</evidence>
<dbReference type="SMART" id="SM00388">
    <property type="entry name" value="HisKA"/>
    <property type="match status" value="1"/>
</dbReference>
<feature type="domain" description="PAS" evidence="18">
    <location>
        <begin position="469"/>
        <end position="514"/>
    </location>
</feature>
<dbReference type="Pfam" id="PF01627">
    <property type="entry name" value="Hpt"/>
    <property type="match status" value="1"/>
</dbReference>
<dbReference type="InterPro" id="IPR001610">
    <property type="entry name" value="PAC"/>
</dbReference>
<dbReference type="PROSITE" id="PS50112">
    <property type="entry name" value="PAS"/>
    <property type="match status" value="1"/>
</dbReference>
<feature type="domain" description="HPt" evidence="20">
    <location>
        <begin position="1174"/>
        <end position="1269"/>
    </location>
</feature>
<evidence type="ECO:0000313" key="21">
    <source>
        <dbReference type="EMBL" id="MBB5022678.1"/>
    </source>
</evidence>
<name>A0A7W7Y5W8_9BACT</name>
<feature type="domain" description="Response regulatory" evidence="17">
    <location>
        <begin position="990"/>
        <end position="1127"/>
    </location>
</feature>
<dbReference type="FunFam" id="1.10.287.130:FF:000002">
    <property type="entry name" value="Two-component osmosensing histidine kinase"/>
    <property type="match status" value="1"/>
</dbReference>
<dbReference type="PROSITE" id="PS50109">
    <property type="entry name" value="HIS_KIN"/>
    <property type="match status" value="1"/>
</dbReference>
<evidence type="ECO:0000256" key="14">
    <source>
        <dbReference type="SAM" id="MobiDB-lite"/>
    </source>
</evidence>
<dbReference type="Pfam" id="PF13426">
    <property type="entry name" value="PAS_9"/>
    <property type="match status" value="1"/>
</dbReference>
<keyword evidence="7" id="KW-0067">ATP-binding</keyword>
<dbReference type="SMART" id="SM00091">
    <property type="entry name" value="PAS"/>
    <property type="match status" value="2"/>
</dbReference>
<dbReference type="InterPro" id="IPR003661">
    <property type="entry name" value="HisK_dim/P_dom"/>
</dbReference>
<dbReference type="GO" id="GO:0005886">
    <property type="term" value="C:plasma membrane"/>
    <property type="evidence" value="ECO:0007669"/>
    <property type="project" value="UniProtKB-SubCell"/>
</dbReference>
<dbReference type="Pfam" id="PF00512">
    <property type="entry name" value="HisKA"/>
    <property type="match status" value="1"/>
</dbReference>
<evidence type="ECO:0000256" key="13">
    <source>
        <dbReference type="SAM" id="Coils"/>
    </source>
</evidence>
<dbReference type="InterPro" id="IPR003594">
    <property type="entry name" value="HATPase_dom"/>
</dbReference>
<dbReference type="EMBL" id="JACHID010000014">
    <property type="protein sequence ID" value="MBB5022678.1"/>
    <property type="molecule type" value="Genomic_DNA"/>
</dbReference>
<evidence type="ECO:0000259" key="19">
    <source>
        <dbReference type="PROSITE" id="PS50113"/>
    </source>
</evidence>
<evidence type="ECO:0000256" key="9">
    <source>
        <dbReference type="ARBA" id="ARBA00064003"/>
    </source>
</evidence>
<feature type="domain" description="Histidine kinase" evidence="16">
    <location>
        <begin position="607"/>
        <end position="828"/>
    </location>
</feature>
<feature type="modified residue" description="4-aspartylphosphate" evidence="12">
    <location>
        <position position="896"/>
    </location>
</feature>
<dbReference type="InterPro" id="IPR036641">
    <property type="entry name" value="HPT_dom_sf"/>
</dbReference>
<dbReference type="InterPro" id="IPR000014">
    <property type="entry name" value="PAS"/>
</dbReference>
<dbReference type="Gene3D" id="3.30.565.10">
    <property type="entry name" value="Histidine kinase-like ATPase, C-terminal domain"/>
    <property type="match status" value="1"/>
</dbReference>
<dbReference type="Gene3D" id="1.10.287.130">
    <property type="match status" value="1"/>
</dbReference>
<dbReference type="InterPro" id="IPR011006">
    <property type="entry name" value="CheY-like_superfamily"/>
</dbReference>
<feature type="modified residue" description="Phosphohistidine" evidence="11">
    <location>
        <position position="1213"/>
    </location>
</feature>
<dbReference type="InterPro" id="IPR035965">
    <property type="entry name" value="PAS-like_dom_sf"/>
</dbReference>
<dbReference type="InterPro" id="IPR036890">
    <property type="entry name" value="HATPase_C_sf"/>
</dbReference>
<dbReference type="PROSITE" id="PS50110">
    <property type="entry name" value="RESPONSE_REGULATORY"/>
    <property type="match status" value="2"/>
</dbReference>
<evidence type="ECO:0000256" key="10">
    <source>
        <dbReference type="ARBA" id="ARBA00068150"/>
    </source>
</evidence>
<keyword evidence="13" id="KW-0175">Coiled coil</keyword>
<feature type="coiled-coil region" evidence="13">
    <location>
        <begin position="573"/>
        <end position="600"/>
    </location>
</feature>
<dbReference type="SMART" id="SM00387">
    <property type="entry name" value="HATPase_c"/>
    <property type="match status" value="1"/>
</dbReference>
<dbReference type="PROSITE" id="PS50113">
    <property type="entry name" value="PAC"/>
    <property type="match status" value="2"/>
</dbReference>
<evidence type="ECO:0000313" key="22">
    <source>
        <dbReference type="Proteomes" id="UP000528322"/>
    </source>
</evidence>
<feature type="domain" description="PAC" evidence="19">
    <location>
        <begin position="537"/>
        <end position="589"/>
    </location>
</feature>
<dbReference type="GO" id="GO:0005524">
    <property type="term" value="F:ATP binding"/>
    <property type="evidence" value="ECO:0007669"/>
    <property type="project" value="UniProtKB-KW"/>
</dbReference>
<gene>
    <name evidence="21" type="ORF">HNR37_002017</name>
</gene>
<dbReference type="InterPro" id="IPR001789">
    <property type="entry name" value="Sig_transdc_resp-reg_receiver"/>
</dbReference>
<dbReference type="SUPFAM" id="SSF52172">
    <property type="entry name" value="CheY-like"/>
    <property type="match status" value="2"/>
</dbReference>
<keyword evidence="4" id="KW-0808">Transferase</keyword>
<dbReference type="InterPro" id="IPR013656">
    <property type="entry name" value="PAS_4"/>
</dbReference>
<keyword evidence="3 12" id="KW-0597">Phosphoprotein</keyword>
<dbReference type="SUPFAM" id="SSF47226">
    <property type="entry name" value="Histidine-containing phosphotransfer domain, HPT domain"/>
    <property type="match status" value="1"/>
</dbReference>
<reference evidence="21 22" key="1">
    <citation type="submission" date="2020-08" db="EMBL/GenBank/DDBJ databases">
        <title>Genomic Encyclopedia of Type Strains, Phase IV (KMG-IV): sequencing the most valuable type-strain genomes for metagenomic binning, comparative biology and taxonomic classification.</title>
        <authorList>
            <person name="Goeker M."/>
        </authorList>
    </citation>
    <scope>NUCLEOTIDE SEQUENCE [LARGE SCALE GENOMIC DNA]</scope>
    <source>
        <strain evidence="21 22">DSM 22071</strain>
    </source>
</reference>
<dbReference type="CDD" id="cd00082">
    <property type="entry name" value="HisKA"/>
    <property type="match status" value="1"/>
</dbReference>
<dbReference type="CDD" id="cd16922">
    <property type="entry name" value="HATPase_EvgS-ArcB-TorS-like"/>
    <property type="match status" value="1"/>
</dbReference>
<dbReference type="Proteomes" id="UP000528322">
    <property type="component" value="Unassembled WGS sequence"/>
</dbReference>
<dbReference type="PANTHER" id="PTHR45339:SF3">
    <property type="entry name" value="HISTIDINE KINASE"/>
    <property type="match status" value="1"/>
</dbReference>
<evidence type="ECO:0000256" key="12">
    <source>
        <dbReference type="PROSITE-ProRule" id="PRU00169"/>
    </source>
</evidence>
<dbReference type="Pfam" id="PF00072">
    <property type="entry name" value="Response_reg"/>
    <property type="match status" value="2"/>
</dbReference>
<feature type="transmembrane region" description="Helical" evidence="15">
    <location>
        <begin position="306"/>
        <end position="324"/>
    </location>
</feature>
<keyword evidence="5" id="KW-0547">Nucleotide-binding</keyword>
<feature type="compositionally biased region" description="Basic and acidic residues" evidence="14">
    <location>
        <begin position="1139"/>
        <end position="1148"/>
    </location>
</feature>
<evidence type="ECO:0000256" key="4">
    <source>
        <dbReference type="ARBA" id="ARBA00022679"/>
    </source>
</evidence>
<proteinExistence type="predicted"/>
<dbReference type="FunFam" id="3.30.565.10:FF:000010">
    <property type="entry name" value="Sensor histidine kinase RcsC"/>
    <property type="match status" value="1"/>
</dbReference>
<dbReference type="Pfam" id="PF08448">
    <property type="entry name" value="PAS_4"/>
    <property type="match status" value="1"/>
</dbReference>
<evidence type="ECO:0000259" key="18">
    <source>
        <dbReference type="PROSITE" id="PS50112"/>
    </source>
</evidence>
<evidence type="ECO:0000256" key="15">
    <source>
        <dbReference type="SAM" id="Phobius"/>
    </source>
</evidence>
<keyword evidence="8" id="KW-0902">Two-component regulatory system</keyword>
<feature type="transmembrane region" description="Helical" evidence="15">
    <location>
        <begin position="14"/>
        <end position="35"/>
    </location>
</feature>
<protein>
    <recommendedName>
        <fullName evidence="10">Sensory/regulatory protein RpfC</fullName>
        <ecNumber evidence="2">2.7.13.3</ecNumber>
    </recommendedName>
</protein>
<dbReference type="SMART" id="SM00086">
    <property type="entry name" value="PAC"/>
    <property type="match status" value="2"/>
</dbReference>
<keyword evidence="6" id="KW-0418">Kinase</keyword>
<dbReference type="PANTHER" id="PTHR45339">
    <property type="entry name" value="HYBRID SIGNAL TRANSDUCTION HISTIDINE KINASE J"/>
    <property type="match status" value="1"/>
</dbReference>
<comment type="catalytic activity">
    <reaction evidence="1">
        <text>ATP + protein L-histidine = ADP + protein N-phospho-L-histidine.</text>
        <dbReference type="EC" id="2.7.13.3"/>
    </reaction>
</comment>
<dbReference type="AlphaFoldDB" id="A0A7W7Y5W8"/>
<dbReference type="Pfam" id="PF02518">
    <property type="entry name" value="HATPase_c"/>
    <property type="match status" value="1"/>
</dbReference>
<dbReference type="EC" id="2.7.13.3" evidence="2"/>
<evidence type="ECO:0000259" key="20">
    <source>
        <dbReference type="PROSITE" id="PS50894"/>
    </source>
</evidence>
<dbReference type="PROSITE" id="PS50894">
    <property type="entry name" value="HPT"/>
    <property type="match status" value="1"/>
</dbReference>
<evidence type="ECO:0000256" key="5">
    <source>
        <dbReference type="ARBA" id="ARBA00022741"/>
    </source>
</evidence>
<feature type="region of interest" description="Disordered" evidence="14">
    <location>
        <begin position="1131"/>
        <end position="1152"/>
    </location>
</feature>
<keyword evidence="22" id="KW-1185">Reference proteome</keyword>
<evidence type="ECO:0000256" key="1">
    <source>
        <dbReference type="ARBA" id="ARBA00000085"/>
    </source>
</evidence>
<dbReference type="InterPro" id="IPR008207">
    <property type="entry name" value="Sig_transdc_His_kin_Hpt_dom"/>
</dbReference>
<dbReference type="SUPFAM" id="SSF47384">
    <property type="entry name" value="Homodimeric domain of signal transducing histidine kinase"/>
    <property type="match status" value="1"/>
</dbReference>
<keyword evidence="15" id="KW-0472">Membrane</keyword>
<keyword evidence="15" id="KW-1133">Transmembrane helix</keyword>
<dbReference type="GO" id="GO:0000155">
    <property type="term" value="F:phosphorelay sensor kinase activity"/>
    <property type="evidence" value="ECO:0007669"/>
    <property type="project" value="InterPro"/>
</dbReference>
<dbReference type="PRINTS" id="PR00344">
    <property type="entry name" value="BCTRLSENSOR"/>
</dbReference>
<evidence type="ECO:0000259" key="16">
    <source>
        <dbReference type="PROSITE" id="PS50109"/>
    </source>
</evidence>
<evidence type="ECO:0000256" key="11">
    <source>
        <dbReference type="PROSITE-ProRule" id="PRU00110"/>
    </source>
</evidence>